<dbReference type="InterPro" id="IPR013083">
    <property type="entry name" value="Znf_RING/FYVE/PHD"/>
</dbReference>
<dbReference type="InterPro" id="IPR039971">
    <property type="entry name" value="CWC24-like"/>
</dbReference>
<evidence type="ECO:0000313" key="18">
    <source>
        <dbReference type="EMBL" id="CCF56099.1"/>
    </source>
</evidence>
<dbReference type="CDD" id="cd16539">
    <property type="entry name" value="RING-HC_RNF113A_B"/>
    <property type="match status" value="1"/>
</dbReference>
<evidence type="ECO:0000256" key="15">
    <source>
        <dbReference type="SAM" id="MobiDB-lite"/>
    </source>
</evidence>
<dbReference type="GO" id="GO:0034247">
    <property type="term" value="P:snoRNA splicing"/>
    <property type="evidence" value="ECO:0007669"/>
    <property type="project" value="EnsemblFungi"/>
</dbReference>
<feature type="domain" description="RING-type" evidence="16">
    <location>
        <begin position="180"/>
        <end position="218"/>
    </location>
</feature>
<dbReference type="FunFam" id="4.10.1000.10:FF:000041">
    <property type="entry name" value="Pre-mRNA-splicing factor CWC24"/>
    <property type="match status" value="1"/>
</dbReference>
<dbReference type="eggNOG" id="KOG1813">
    <property type="taxonomic scope" value="Eukaryota"/>
</dbReference>
<keyword evidence="11 14" id="KW-0508">mRNA splicing</keyword>
<dbReference type="Pfam" id="PF00642">
    <property type="entry name" value="zf-CCCH"/>
    <property type="match status" value="1"/>
</dbReference>
<dbReference type="SUPFAM" id="SSF90229">
    <property type="entry name" value="CCCH zinc finger"/>
    <property type="match status" value="1"/>
</dbReference>
<dbReference type="SMART" id="SM00356">
    <property type="entry name" value="ZnF_C3H1"/>
    <property type="match status" value="1"/>
</dbReference>
<dbReference type="InParanoid" id="H2ANZ9"/>
<comment type="similarity">
    <text evidence="3 14">Belongs to the CWC24 family.</text>
</comment>
<evidence type="ECO:0000256" key="13">
    <source>
        <dbReference type="PROSITE-ProRule" id="PRU00723"/>
    </source>
</evidence>
<dbReference type="KEGG" id="kaf:KAFR_0A06640"/>
<dbReference type="GO" id="GO:0000349">
    <property type="term" value="P:generation of catalytic spliceosome for first transesterification step"/>
    <property type="evidence" value="ECO:0007669"/>
    <property type="project" value="EnsemblFungi"/>
</dbReference>
<keyword evidence="7 14" id="KW-0747">Spliceosome</keyword>
<keyword evidence="8 13" id="KW-0863">Zinc-finger</keyword>
<comment type="subcellular location">
    <subcellularLocation>
        <location evidence="2 14">Nucleus</location>
    </subcellularLocation>
</comment>
<dbReference type="InterPro" id="IPR001841">
    <property type="entry name" value="Znf_RING"/>
</dbReference>
<dbReference type="GO" id="GO:0003677">
    <property type="term" value="F:DNA binding"/>
    <property type="evidence" value="ECO:0007669"/>
    <property type="project" value="UniProtKB-UniRule"/>
</dbReference>
<evidence type="ECO:0000256" key="5">
    <source>
        <dbReference type="ARBA" id="ARBA00022664"/>
    </source>
</evidence>
<keyword evidence="10 14" id="KW-0238">DNA-binding</keyword>
<dbReference type="GO" id="GO:0008270">
    <property type="term" value="F:zinc ion binding"/>
    <property type="evidence" value="ECO:0007669"/>
    <property type="project" value="UniProtKB-KW"/>
</dbReference>
<keyword evidence="19" id="KW-1185">Reference proteome</keyword>
<evidence type="ECO:0000256" key="11">
    <source>
        <dbReference type="ARBA" id="ARBA00023187"/>
    </source>
</evidence>
<dbReference type="AlphaFoldDB" id="H2ANZ9"/>
<evidence type="ECO:0000313" key="19">
    <source>
        <dbReference type="Proteomes" id="UP000005220"/>
    </source>
</evidence>
<evidence type="ECO:0000256" key="4">
    <source>
        <dbReference type="ARBA" id="ARBA00020647"/>
    </source>
</evidence>
<dbReference type="Pfam" id="PF13920">
    <property type="entry name" value="zf-C3HC4_3"/>
    <property type="match status" value="1"/>
</dbReference>
<dbReference type="OrthoDB" id="25761at2759"/>
<dbReference type="GeneID" id="13882123"/>
<dbReference type="Proteomes" id="UP000005220">
    <property type="component" value="Chromosome 1"/>
</dbReference>
<keyword evidence="12 14" id="KW-0539">Nucleus</keyword>
<feature type="domain" description="C3H1-type" evidence="17">
    <location>
        <begin position="118"/>
        <end position="146"/>
    </location>
</feature>
<dbReference type="HOGENOM" id="CLU_050460_3_0_1"/>
<protein>
    <recommendedName>
        <fullName evidence="4 14">Pre-mRNA-splicing factor CWC24</fullName>
    </recommendedName>
</protein>
<dbReference type="RefSeq" id="XP_003955234.1">
    <property type="nucleotide sequence ID" value="XM_003955185.1"/>
</dbReference>
<evidence type="ECO:0000256" key="3">
    <source>
        <dbReference type="ARBA" id="ARBA00009161"/>
    </source>
</evidence>
<dbReference type="InterPro" id="IPR036855">
    <property type="entry name" value="Znf_CCCH_sf"/>
</dbReference>
<keyword evidence="9 13" id="KW-0862">Zinc</keyword>
<dbReference type="SMART" id="SM00184">
    <property type="entry name" value="RING"/>
    <property type="match status" value="1"/>
</dbReference>
<evidence type="ECO:0000256" key="12">
    <source>
        <dbReference type="ARBA" id="ARBA00023242"/>
    </source>
</evidence>
<feature type="region of interest" description="Disordered" evidence="15">
    <location>
        <begin position="1"/>
        <end position="36"/>
    </location>
</feature>
<dbReference type="PANTHER" id="PTHR12930">
    <property type="entry name" value="ZINC FINGER PROTEIN 183"/>
    <property type="match status" value="1"/>
</dbReference>
<comment type="subunit">
    <text evidence="14">Associated with the spliceosome.</text>
</comment>
<dbReference type="InterPro" id="IPR000571">
    <property type="entry name" value="Znf_CCCH"/>
</dbReference>
<dbReference type="Gene3D" id="4.10.1000.10">
    <property type="entry name" value="Zinc finger, CCCH-type"/>
    <property type="match status" value="1"/>
</dbReference>
<dbReference type="GO" id="GO:0000974">
    <property type="term" value="C:Prp19 complex"/>
    <property type="evidence" value="ECO:0007669"/>
    <property type="project" value="EnsemblFungi"/>
</dbReference>
<evidence type="ECO:0000256" key="14">
    <source>
        <dbReference type="RuleBase" id="RU367110"/>
    </source>
</evidence>
<proteinExistence type="inferred from homology"/>
<accession>H2ANZ9</accession>
<evidence type="ECO:0000256" key="2">
    <source>
        <dbReference type="ARBA" id="ARBA00004123"/>
    </source>
</evidence>
<evidence type="ECO:0000256" key="10">
    <source>
        <dbReference type="ARBA" id="ARBA00023125"/>
    </source>
</evidence>
<reference evidence="18 19" key="1">
    <citation type="journal article" date="2011" name="Proc. Natl. Acad. Sci. U.S.A.">
        <title>Evolutionary erosion of yeast sex chromosomes by mating-type switching accidents.</title>
        <authorList>
            <person name="Gordon J.L."/>
            <person name="Armisen D."/>
            <person name="Proux-Wera E."/>
            <person name="Oheigeartaigh S.S."/>
            <person name="Byrne K.P."/>
            <person name="Wolfe K.H."/>
        </authorList>
    </citation>
    <scope>NUCLEOTIDE SEQUENCE [LARGE SCALE GENOMIC DNA]</scope>
    <source>
        <strain evidence="19">ATCC 22294 / BCRC 22015 / CBS 2517 / CECT 1963 / NBRC 1671 / NRRL Y-8276</strain>
    </source>
</reference>
<feature type="compositionally biased region" description="Basic and acidic residues" evidence="15">
    <location>
        <begin position="19"/>
        <end position="36"/>
    </location>
</feature>
<dbReference type="EMBL" id="HE650821">
    <property type="protein sequence ID" value="CCF56099.1"/>
    <property type="molecule type" value="Genomic_DNA"/>
</dbReference>
<evidence type="ECO:0000256" key="7">
    <source>
        <dbReference type="ARBA" id="ARBA00022728"/>
    </source>
</evidence>
<organism evidence="18 19">
    <name type="scientific">Kazachstania africana (strain ATCC 22294 / BCRC 22015 / CBS 2517 / CECT 1963 / NBRC 1671 / NRRL Y-8276)</name>
    <name type="common">Yeast</name>
    <name type="synonym">Kluyveromyces africanus</name>
    <dbReference type="NCBI Taxonomy" id="1071382"/>
    <lineage>
        <taxon>Eukaryota</taxon>
        <taxon>Fungi</taxon>
        <taxon>Dikarya</taxon>
        <taxon>Ascomycota</taxon>
        <taxon>Saccharomycotina</taxon>
        <taxon>Saccharomycetes</taxon>
        <taxon>Saccharomycetales</taxon>
        <taxon>Saccharomycetaceae</taxon>
        <taxon>Kazachstania</taxon>
    </lineage>
</organism>
<evidence type="ECO:0000256" key="9">
    <source>
        <dbReference type="ARBA" id="ARBA00022833"/>
    </source>
</evidence>
<evidence type="ECO:0000256" key="1">
    <source>
        <dbReference type="ARBA" id="ARBA00003777"/>
    </source>
</evidence>
<evidence type="ECO:0000259" key="17">
    <source>
        <dbReference type="PROSITE" id="PS50103"/>
    </source>
</evidence>
<sequence length="241" mass="27462">MFKKRSKLSGDGLQNKRKKLDESERAKNNIAVKKGDSVPKLSLEDDNILPDDSAYKLLSTENEATKSDILNNERNFKQADFKKSGDNNNALISINKSKFNASKQILQPFNVRTTIVTDYQPDVCKDYKQTGYCGYGDSCKFLHSRDDFKAGWKLNKEWDVDNNGNNDEVQKELEDIPFKCVLCNEDYKSPIVTSCNHYFCSACFMKRVEKDSKCFICKAETHGVAKVAVNLKKYLKKTDSS</sequence>
<dbReference type="STRING" id="1071382.H2ANZ9"/>
<evidence type="ECO:0000259" key="16">
    <source>
        <dbReference type="PROSITE" id="PS50089"/>
    </source>
</evidence>
<feature type="zinc finger region" description="C3H1-type" evidence="13">
    <location>
        <begin position="118"/>
        <end position="146"/>
    </location>
</feature>
<comment type="function">
    <text evidence="1 14">Involved in pre-mRNA splicing.</text>
</comment>
<dbReference type="FunCoup" id="H2ANZ9">
    <property type="interactions" value="336"/>
</dbReference>
<dbReference type="GO" id="GO:0005684">
    <property type="term" value="C:U2-type spliceosomal complex"/>
    <property type="evidence" value="ECO:0007669"/>
    <property type="project" value="EnsemblFungi"/>
</dbReference>
<evidence type="ECO:0000256" key="6">
    <source>
        <dbReference type="ARBA" id="ARBA00022723"/>
    </source>
</evidence>
<dbReference type="Gene3D" id="3.30.40.10">
    <property type="entry name" value="Zinc/RING finger domain, C3HC4 (zinc finger)"/>
    <property type="match status" value="1"/>
</dbReference>
<keyword evidence="5 14" id="KW-0507">mRNA processing</keyword>
<name>H2ANZ9_KAZAF</name>
<evidence type="ECO:0000256" key="8">
    <source>
        <dbReference type="ARBA" id="ARBA00022771"/>
    </source>
</evidence>
<dbReference type="PROSITE" id="PS50089">
    <property type="entry name" value="ZF_RING_2"/>
    <property type="match status" value="1"/>
</dbReference>
<dbReference type="SUPFAM" id="SSF57850">
    <property type="entry name" value="RING/U-box"/>
    <property type="match status" value="1"/>
</dbReference>
<dbReference type="PANTHER" id="PTHR12930:SF0">
    <property type="entry name" value="RING FINGER PROTEIN 113B"/>
    <property type="match status" value="1"/>
</dbReference>
<keyword evidence="6 13" id="KW-0479">Metal-binding</keyword>
<dbReference type="PROSITE" id="PS50103">
    <property type="entry name" value="ZF_C3H1"/>
    <property type="match status" value="1"/>
</dbReference>
<gene>
    <name evidence="18" type="primary">KAFR0A06640</name>
    <name evidence="18" type="ORF">KAFR_0A06640</name>
</gene>